<keyword evidence="4 6" id="KW-1133">Transmembrane helix</keyword>
<dbReference type="PANTHER" id="PTHR30619">
    <property type="entry name" value="DNA INTERNALIZATION/COMPETENCE PROTEIN COMEC/REC2"/>
    <property type="match status" value="1"/>
</dbReference>
<evidence type="ECO:0000259" key="7">
    <source>
        <dbReference type="SMART" id="SM00849"/>
    </source>
</evidence>
<feature type="transmembrane region" description="Helical" evidence="6">
    <location>
        <begin position="291"/>
        <end position="309"/>
    </location>
</feature>
<feature type="transmembrane region" description="Helical" evidence="6">
    <location>
        <begin position="441"/>
        <end position="464"/>
    </location>
</feature>
<dbReference type="CDD" id="cd07731">
    <property type="entry name" value="ComA-like_MBL-fold"/>
    <property type="match status" value="1"/>
</dbReference>
<organism evidence="8 9">
    <name type="scientific">Archangium minus</name>
    <dbReference type="NCBI Taxonomy" id="83450"/>
    <lineage>
        <taxon>Bacteria</taxon>
        <taxon>Pseudomonadati</taxon>
        <taxon>Myxococcota</taxon>
        <taxon>Myxococcia</taxon>
        <taxon>Myxococcales</taxon>
        <taxon>Cystobacterineae</taxon>
        <taxon>Archangiaceae</taxon>
        <taxon>Archangium</taxon>
    </lineage>
</organism>
<dbReference type="InterPro" id="IPR004797">
    <property type="entry name" value="Competence_ComEC/Rec2"/>
</dbReference>
<dbReference type="SMART" id="SM00849">
    <property type="entry name" value="Lactamase_B"/>
    <property type="match status" value="1"/>
</dbReference>
<feature type="transmembrane region" description="Helical" evidence="6">
    <location>
        <begin position="407"/>
        <end position="429"/>
    </location>
</feature>
<dbReference type="InterPro" id="IPR001279">
    <property type="entry name" value="Metallo-B-lactamas"/>
</dbReference>
<dbReference type="InterPro" id="IPR035681">
    <property type="entry name" value="ComA-like_MBL"/>
</dbReference>
<comment type="subcellular location">
    <subcellularLocation>
        <location evidence="1">Cell membrane</location>
        <topology evidence="1">Multi-pass membrane protein</topology>
    </subcellularLocation>
</comment>
<protein>
    <submittedName>
        <fullName evidence="8">DNA internalization-related competence protein ComEC/Rec2</fullName>
    </submittedName>
</protein>
<dbReference type="Gene3D" id="3.60.15.10">
    <property type="entry name" value="Ribonuclease Z/Hydroxyacylglutathione hydrolase-like"/>
    <property type="match status" value="1"/>
</dbReference>
<keyword evidence="2" id="KW-1003">Cell membrane</keyword>
<dbReference type="Pfam" id="PF13567">
    <property type="entry name" value="DUF4131"/>
    <property type="match status" value="1"/>
</dbReference>
<feature type="transmembrane region" description="Helical" evidence="6">
    <location>
        <begin position="36"/>
        <end position="54"/>
    </location>
</feature>
<gene>
    <name evidence="8" type="ORF">F0U60_36865</name>
</gene>
<dbReference type="InterPro" id="IPR036866">
    <property type="entry name" value="RibonucZ/Hydroxyglut_hydro"/>
</dbReference>
<dbReference type="EMBL" id="CP043494">
    <property type="protein sequence ID" value="WNG52792.1"/>
    <property type="molecule type" value="Genomic_DNA"/>
</dbReference>
<dbReference type="SUPFAM" id="SSF56281">
    <property type="entry name" value="Metallo-hydrolase/oxidoreductase"/>
    <property type="match status" value="1"/>
</dbReference>
<dbReference type="NCBIfam" id="TIGR00360">
    <property type="entry name" value="ComEC_N-term"/>
    <property type="match status" value="1"/>
</dbReference>
<evidence type="ECO:0000313" key="8">
    <source>
        <dbReference type="EMBL" id="WNG52792.1"/>
    </source>
</evidence>
<keyword evidence="9" id="KW-1185">Reference proteome</keyword>
<dbReference type="PANTHER" id="PTHR30619:SF1">
    <property type="entry name" value="RECOMBINATION PROTEIN 2"/>
    <property type="match status" value="1"/>
</dbReference>
<dbReference type="InterPro" id="IPR052159">
    <property type="entry name" value="Competence_DNA_uptake"/>
</dbReference>
<name>A0ABY9XBK1_9BACT</name>
<feature type="transmembrane region" description="Helical" evidence="6">
    <location>
        <begin position="12"/>
        <end position="30"/>
    </location>
</feature>
<dbReference type="Pfam" id="PF03772">
    <property type="entry name" value="Competence"/>
    <property type="match status" value="1"/>
</dbReference>
<evidence type="ECO:0000256" key="2">
    <source>
        <dbReference type="ARBA" id="ARBA00022475"/>
    </source>
</evidence>
<sequence>MGRYSWRDLTARPLFFPALSLILGAGFGLRTNAFGGLFQLMAAGALGVAALGLARLPGSHLGVLLCLGLTGAGLASLEAGADVPPSLSLAQGGTAVLEGEVERVERFEDATRILLSVARVGTGSGTPARFHASLYAQGKPPSLLPGQRLRVEARLKPLESASNPGEKDFSATRRRQGLAFTGSFQTAGMLVLSPPSRWRVELVRTQEGLAEAVRAVAPSADAAALFLTLAAGQRAALDDDLEEDFSRSGLAHVLSVSGLHVAALALMTLALLRWLLVLAGARLRSLRRVDARRLAAPASVPFVWAYVVFTGNQPPAVRSAVMATGVLLGLALWRRADGLNSLASAAVLLVAWTPSSVADLSLQLSFLAVFSLLLLTPALREAIPLPPPDPQEAHRLKRLLASTRETVLETFCASVAVTVASLPLVAGTFGRASLAGLISNIVCMPLCGLLTGFAAGGAALYVVAPVLATPLLWGGAWASQLLLWLTRFFAHVPLATMDLPSFGLAASLLYAAGLAFWALGERRWRMGGILAPVGLVLVFVVPRLVPEPGLRITFLSVGQGDAVVLSSQGHHALVDGGGVPGGADPGLRVVVPFLKASRIDRLDLAVLSHPHPDHALGLISALEQVPTERLWLSAGSADGPLSRKLVETATGAQVEEVQLGHPAYALGEASLEVLGPPVDRELMEGVNDKSVVLLVRHGDVTVLLPGDVEEEGEAALLASGRLGPVSVMKAPHHGSRTSSTEEFLAQLRPRFVVFCVGRRNRFGFPHPEVEARYQHLGTECLRTDVHGAITLESDGHDVRLSTFLTTEAPTPVAPVAPVTAHHHP</sequence>
<evidence type="ECO:0000256" key="5">
    <source>
        <dbReference type="ARBA" id="ARBA00023136"/>
    </source>
</evidence>
<reference evidence="8 9" key="1">
    <citation type="submission" date="2019-08" db="EMBL/GenBank/DDBJ databases">
        <title>Archangium and Cystobacter genomes.</title>
        <authorList>
            <person name="Chen I.-C.K."/>
            <person name="Wielgoss S."/>
        </authorList>
    </citation>
    <scope>NUCLEOTIDE SEQUENCE [LARGE SCALE GENOMIC DNA]</scope>
    <source>
        <strain evidence="8 9">Cbm 6</strain>
    </source>
</reference>
<dbReference type="NCBIfam" id="TIGR00361">
    <property type="entry name" value="ComEC_Rec2"/>
    <property type="match status" value="1"/>
</dbReference>
<dbReference type="InterPro" id="IPR004477">
    <property type="entry name" value="ComEC_N"/>
</dbReference>
<evidence type="ECO:0000256" key="1">
    <source>
        <dbReference type="ARBA" id="ARBA00004651"/>
    </source>
</evidence>
<feature type="transmembrane region" description="Helical" evidence="6">
    <location>
        <begin position="502"/>
        <end position="520"/>
    </location>
</feature>
<accession>A0ABY9XBK1</accession>
<feature type="transmembrane region" description="Helical" evidence="6">
    <location>
        <begin position="470"/>
        <end position="490"/>
    </location>
</feature>
<proteinExistence type="predicted"/>
<feature type="transmembrane region" description="Helical" evidence="6">
    <location>
        <begin position="315"/>
        <end position="333"/>
    </location>
</feature>
<evidence type="ECO:0000256" key="6">
    <source>
        <dbReference type="SAM" id="Phobius"/>
    </source>
</evidence>
<feature type="transmembrane region" description="Helical" evidence="6">
    <location>
        <begin position="259"/>
        <end position="279"/>
    </location>
</feature>
<dbReference type="InterPro" id="IPR025405">
    <property type="entry name" value="DUF4131"/>
</dbReference>
<evidence type="ECO:0000256" key="3">
    <source>
        <dbReference type="ARBA" id="ARBA00022692"/>
    </source>
</evidence>
<keyword evidence="5 6" id="KW-0472">Membrane</keyword>
<feature type="domain" description="Metallo-beta-lactamase" evidence="7">
    <location>
        <begin position="559"/>
        <end position="758"/>
    </location>
</feature>
<evidence type="ECO:0000256" key="4">
    <source>
        <dbReference type="ARBA" id="ARBA00022989"/>
    </source>
</evidence>
<keyword evidence="3 6" id="KW-0812">Transmembrane</keyword>
<feature type="transmembrane region" description="Helical" evidence="6">
    <location>
        <begin position="526"/>
        <end position="545"/>
    </location>
</feature>
<evidence type="ECO:0000313" key="9">
    <source>
        <dbReference type="Proteomes" id="UP001611383"/>
    </source>
</evidence>
<dbReference type="Proteomes" id="UP001611383">
    <property type="component" value="Chromosome"/>
</dbReference>
<dbReference type="Pfam" id="PF00753">
    <property type="entry name" value="Lactamase_B"/>
    <property type="match status" value="1"/>
</dbReference>